<dbReference type="Pfam" id="PF01565">
    <property type="entry name" value="FAD_binding_4"/>
    <property type="match status" value="1"/>
</dbReference>
<dbReference type="InterPro" id="IPR007173">
    <property type="entry name" value="ALO_C"/>
</dbReference>
<sequence>MTTDNPSLDTAAPISVKPTAAPTEQEPIVMLGSPMAIVDGVSFSSGDNWTNWANTLSAQPERLFYPNTLEDLQVIIREATENKKKVRCVGNGHSWSGTAVTQDYMVSINGMNRIEKPIKGENGEWTVTIEMGVEVKELDEVLRKHDPPLALASNVMPTDIRYGGILTMGCHGAGLDGRTVSDTLTEITIVNAYGELHIYSEADDPEAFNIASINLGLLGIVYTATLKLVPMSHYRLRAIDSYESVMDYFEGPGVGLRLKEMVERNDSTEILYWPHRTFLGTEKNDRFWLKHWRRTLDAVEDLENLKDQAPTVDHPAFAAFKVGEIVKEIPDAIHFDVTQGGEGTGEGKFYDASAGFKLAPDFSNFVECFNELVEKNYAFSTSEFPSRIGTCLEVRFIKASRKMMSFVYEKEDEEAIYCMINVLGAKETPGFVEYSQGVLGGWIDKYNAKPHWAKLWEQIPGVIPALRREYKDRLAVLNRVRKTQDPFDMFVNDTWRPLLEERED</sequence>
<dbReference type="GO" id="GO:0003885">
    <property type="term" value="F:D-arabinono-1,4-lactone oxidase activity"/>
    <property type="evidence" value="ECO:0007669"/>
    <property type="project" value="UniProtKB-EC"/>
</dbReference>
<gene>
    <name evidence="7" type="ORF">K457DRAFT_140334</name>
</gene>
<evidence type="ECO:0000256" key="3">
    <source>
        <dbReference type="ARBA" id="ARBA00023002"/>
    </source>
</evidence>
<dbReference type="EC" id="1.1.3.37" evidence="2"/>
<keyword evidence="8" id="KW-1185">Reference proteome</keyword>
<dbReference type="InterPro" id="IPR036318">
    <property type="entry name" value="FAD-bd_PCMH-like_sf"/>
</dbReference>
<dbReference type="GO" id="GO:0016020">
    <property type="term" value="C:membrane"/>
    <property type="evidence" value="ECO:0007669"/>
    <property type="project" value="InterPro"/>
</dbReference>
<dbReference type="InterPro" id="IPR010031">
    <property type="entry name" value="FAD_lactone_oxidase-like"/>
</dbReference>
<evidence type="ECO:0000256" key="1">
    <source>
        <dbReference type="ARBA" id="ARBA00005083"/>
    </source>
</evidence>
<proteinExistence type="predicted"/>
<dbReference type="Proteomes" id="UP000078512">
    <property type="component" value="Unassembled WGS sequence"/>
</dbReference>
<dbReference type="Pfam" id="PF04030">
    <property type="entry name" value="ALO"/>
    <property type="match status" value="1"/>
</dbReference>
<dbReference type="PIRSF" id="PIRSF000136">
    <property type="entry name" value="LGO_GLO"/>
    <property type="match status" value="1"/>
</dbReference>
<evidence type="ECO:0000256" key="2">
    <source>
        <dbReference type="ARBA" id="ARBA00013136"/>
    </source>
</evidence>
<dbReference type="PROSITE" id="PS51387">
    <property type="entry name" value="FAD_PCMH"/>
    <property type="match status" value="1"/>
</dbReference>
<dbReference type="EMBL" id="KV442067">
    <property type="protein sequence ID" value="OAQ26418.1"/>
    <property type="molecule type" value="Genomic_DNA"/>
</dbReference>
<dbReference type="STRING" id="1314771.A0A197JN74"/>
<evidence type="ECO:0000256" key="5">
    <source>
        <dbReference type="SAM" id="MobiDB-lite"/>
    </source>
</evidence>
<dbReference type="PANTHER" id="PTHR43762">
    <property type="entry name" value="L-GULONOLACTONE OXIDASE"/>
    <property type="match status" value="1"/>
</dbReference>
<dbReference type="Gene3D" id="3.30.465.10">
    <property type="match status" value="1"/>
</dbReference>
<reference evidence="7 8" key="1">
    <citation type="submission" date="2016-05" db="EMBL/GenBank/DDBJ databases">
        <title>Genome sequencing reveals origins of a unique bacterial endosymbiosis in the earliest lineages of terrestrial Fungi.</title>
        <authorList>
            <consortium name="DOE Joint Genome Institute"/>
            <person name="Uehling J."/>
            <person name="Gryganskyi A."/>
            <person name="Hameed K."/>
            <person name="Tschaplinski T."/>
            <person name="Misztal P."/>
            <person name="Wu S."/>
            <person name="Desiro A."/>
            <person name="Vande Pol N."/>
            <person name="Du Z.-Y."/>
            <person name="Zienkiewicz A."/>
            <person name="Zienkiewicz K."/>
            <person name="Morin E."/>
            <person name="Tisserant E."/>
            <person name="Splivallo R."/>
            <person name="Hainaut M."/>
            <person name="Henrissat B."/>
            <person name="Ohm R."/>
            <person name="Kuo A."/>
            <person name="Yan J."/>
            <person name="Lipzen A."/>
            <person name="Nolan M."/>
            <person name="Labutti K."/>
            <person name="Barry K."/>
            <person name="Goldstein A."/>
            <person name="Labbe J."/>
            <person name="Schadt C."/>
            <person name="Tuskan G."/>
            <person name="Grigoriev I."/>
            <person name="Martin F."/>
            <person name="Vilgalys R."/>
            <person name="Bonito G."/>
        </authorList>
    </citation>
    <scope>NUCLEOTIDE SEQUENCE [LARGE SCALE GENOMIC DNA]</scope>
    <source>
        <strain evidence="7 8">AG-77</strain>
    </source>
</reference>
<evidence type="ECO:0000259" key="6">
    <source>
        <dbReference type="PROSITE" id="PS51387"/>
    </source>
</evidence>
<dbReference type="Gene3D" id="3.30.70.2520">
    <property type="match status" value="1"/>
</dbReference>
<evidence type="ECO:0000313" key="7">
    <source>
        <dbReference type="EMBL" id="OAQ26418.1"/>
    </source>
</evidence>
<evidence type="ECO:0000256" key="4">
    <source>
        <dbReference type="ARBA" id="ARBA00033418"/>
    </source>
</evidence>
<feature type="domain" description="FAD-binding PCMH-type" evidence="6">
    <location>
        <begin position="56"/>
        <end position="231"/>
    </location>
</feature>
<keyword evidence="3" id="KW-0560">Oxidoreductase</keyword>
<dbReference type="GO" id="GO:0071949">
    <property type="term" value="F:FAD binding"/>
    <property type="evidence" value="ECO:0007669"/>
    <property type="project" value="InterPro"/>
</dbReference>
<evidence type="ECO:0000313" key="8">
    <source>
        <dbReference type="Proteomes" id="UP000078512"/>
    </source>
</evidence>
<dbReference type="SUPFAM" id="SSF56176">
    <property type="entry name" value="FAD-binding/transporter-associated domain-like"/>
    <property type="match status" value="1"/>
</dbReference>
<protein>
    <recommendedName>
        <fullName evidence="2">D-arabinono-1,4-lactone oxidase</fullName>
        <ecNumber evidence="2">1.1.3.37</ecNumber>
    </recommendedName>
    <alternativeName>
        <fullName evidence="4">L-galactono-gamma-lactone oxidase</fullName>
    </alternativeName>
</protein>
<name>A0A197JN74_9FUNG</name>
<comment type="pathway">
    <text evidence="1">Cofactor biosynthesis; D-erythroascorbate biosynthesis; dehydro-D-arabinono-1,4-lactone from D-arabinose: step 2/2.</text>
</comment>
<dbReference type="OrthoDB" id="610608at2759"/>
<dbReference type="InterPro" id="IPR016166">
    <property type="entry name" value="FAD-bd_PCMH"/>
</dbReference>
<dbReference type="InterPro" id="IPR016167">
    <property type="entry name" value="FAD-bd_PCMH_sub1"/>
</dbReference>
<feature type="region of interest" description="Disordered" evidence="5">
    <location>
        <begin position="1"/>
        <end position="21"/>
    </location>
</feature>
<dbReference type="AlphaFoldDB" id="A0A197JN74"/>
<dbReference type="UniPathway" id="UPA00771">
    <property type="reaction ID" value="UER00766"/>
</dbReference>
<organism evidence="7 8">
    <name type="scientific">Linnemannia elongata AG-77</name>
    <dbReference type="NCBI Taxonomy" id="1314771"/>
    <lineage>
        <taxon>Eukaryota</taxon>
        <taxon>Fungi</taxon>
        <taxon>Fungi incertae sedis</taxon>
        <taxon>Mucoromycota</taxon>
        <taxon>Mortierellomycotina</taxon>
        <taxon>Mortierellomycetes</taxon>
        <taxon>Mortierellales</taxon>
        <taxon>Mortierellaceae</taxon>
        <taxon>Linnemannia</taxon>
    </lineage>
</organism>
<dbReference type="Gene3D" id="3.30.43.10">
    <property type="entry name" value="Uridine Diphospho-n-acetylenolpyruvylglucosamine Reductase, domain 2"/>
    <property type="match status" value="1"/>
</dbReference>
<accession>A0A197JN74</accession>
<dbReference type="InterPro" id="IPR016169">
    <property type="entry name" value="FAD-bd_PCMH_sub2"/>
</dbReference>
<dbReference type="PANTHER" id="PTHR43762:SF1">
    <property type="entry name" value="D-ARABINONO-1,4-LACTONE OXIDASE"/>
    <property type="match status" value="1"/>
</dbReference>
<dbReference type="InterPro" id="IPR006094">
    <property type="entry name" value="Oxid_FAD_bind_N"/>
</dbReference>